<keyword evidence="1" id="KW-0812">Transmembrane</keyword>
<keyword evidence="3" id="KW-1185">Reference proteome</keyword>
<sequence length="78" mass="8865">MASAENSLRLLVEKWLAPTPATPVRVTRFTRTRSKRRRYVRVEAVGPAGSLAIFFFRHDDGTWRVFPAESERAAMSVS</sequence>
<dbReference type="Proteomes" id="UP001139308">
    <property type="component" value="Unassembled WGS sequence"/>
</dbReference>
<comment type="caution">
    <text evidence="2">The sequence shown here is derived from an EMBL/GenBank/DDBJ whole genome shotgun (WGS) entry which is preliminary data.</text>
</comment>
<dbReference type="AlphaFoldDB" id="A0A9X1UJQ4"/>
<gene>
    <name evidence="2" type="ORF">L5014_27745</name>
</gene>
<evidence type="ECO:0000256" key="1">
    <source>
        <dbReference type="SAM" id="Phobius"/>
    </source>
</evidence>
<accession>A0A9X1UJQ4</accession>
<dbReference type="RefSeq" id="WP_238467037.1">
    <property type="nucleotide sequence ID" value="NZ_JAKLJA010000031.1"/>
</dbReference>
<keyword evidence="1" id="KW-1133">Transmembrane helix</keyword>
<dbReference type="EMBL" id="JAKLJA010000031">
    <property type="protein sequence ID" value="MCG5077092.1"/>
    <property type="molecule type" value="Genomic_DNA"/>
</dbReference>
<evidence type="ECO:0000313" key="2">
    <source>
        <dbReference type="EMBL" id="MCG5077092.1"/>
    </source>
</evidence>
<feature type="transmembrane region" description="Helical" evidence="1">
    <location>
        <begin position="38"/>
        <end position="56"/>
    </location>
</feature>
<keyword evidence="1" id="KW-0472">Membrane</keyword>
<evidence type="ECO:0000313" key="3">
    <source>
        <dbReference type="Proteomes" id="UP001139308"/>
    </source>
</evidence>
<name>A0A9X1UJQ4_9BURK</name>
<proteinExistence type="predicted"/>
<reference evidence="2" key="1">
    <citation type="submission" date="2022-01" db="EMBL/GenBank/DDBJ databases">
        <title>Genome sequence and assembly of Parabukholderia sp. RG36.</title>
        <authorList>
            <person name="Chhetri G."/>
        </authorList>
    </citation>
    <scope>NUCLEOTIDE SEQUENCE</scope>
    <source>
        <strain evidence="2">RG36</strain>
    </source>
</reference>
<protein>
    <submittedName>
        <fullName evidence="2">Uncharacterized protein</fullName>
    </submittedName>
</protein>
<organism evidence="2 3">
    <name type="scientific">Paraburkholderia tagetis</name>
    <dbReference type="NCBI Taxonomy" id="2913261"/>
    <lineage>
        <taxon>Bacteria</taxon>
        <taxon>Pseudomonadati</taxon>
        <taxon>Pseudomonadota</taxon>
        <taxon>Betaproteobacteria</taxon>
        <taxon>Burkholderiales</taxon>
        <taxon>Burkholderiaceae</taxon>
        <taxon>Paraburkholderia</taxon>
    </lineage>
</organism>